<reference evidence="1 2" key="1">
    <citation type="submission" date="2019-09" db="EMBL/GenBank/DDBJ databases">
        <title>Actinomadura physcomitrii sp. nov., a novel actinomycete isolated from moss [Physcomitrium sphaericum (Ludw) Fuernr].</title>
        <authorList>
            <person name="Liu C."/>
            <person name="Zhuang X."/>
        </authorList>
    </citation>
    <scope>NUCLEOTIDE SEQUENCE [LARGE SCALE GENOMIC DNA]</scope>
    <source>
        <strain evidence="1 2">CYP1-1B</strain>
    </source>
</reference>
<keyword evidence="2" id="KW-1185">Reference proteome</keyword>
<accession>A0A6L3W752</accession>
<dbReference type="InterPro" id="IPR029033">
    <property type="entry name" value="His_PPase_superfam"/>
</dbReference>
<dbReference type="Gene3D" id="3.40.50.1240">
    <property type="entry name" value="Phosphoglycerate mutase-like"/>
    <property type="match status" value="1"/>
</dbReference>
<dbReference type="InterPro" id="IPR013078">
    <property type="entry name" value="His_Pase_superF_clade-1"/>
</dbReference>
<dbReference type="Pfam" id="PF00300">
    <property type="entry name" value="His_Phos_1"/>
    <property type="match status" value="1"/>
</dbReference>
<dbReference type="Proteomes" id="UP000483004">
    <property type="component" value="Unassembled WGS sequence"/>
</dbReference>
<dbReference type="OrthoDB" id="9793115at2"/>
<gene>
    <name evidence="1" type="ORF">F9B16_06885</name>
</gene>
<dbReference type="EMBL" id="WBMR01000012">
    <property type="protein sequence ID" value="KAB2386437.1"/>
    <property type="molecule type" value="Genomic_DNA"/>
</dbReference>
<comment type="caution">
    <text evidence="1">The sequence shown here is derived from an EMBL/GenBank/DDBJ whole genome shotgun (WGS) entry which is preliminary data.</text>
</comment>
<evidence type="ECO:0000313" key="2">
    <source>
        <dbReference type="Proteomes" id="UP000483004"/>
    </source>
</evidence>
<dbReference type="AlphaFoldDB" id="A0A6L3W752"/>
<evidence type="ECO:0000313" key="1">
    <source>
        <dbReference type="EMBL" id="KAB2386437.1"/>
    </source>
</evidence>
<dbReference type="RefSeq" id="WP_151539171.1">
    <property type="nucleotide sequence ID" value="NZ_WBMR01000012.1"/>
</dbReference>
<organism evidence="1 2">
    <name type="scientific">Actinomadura montaniterrae</name>
    <dbReference type="NCBI Taxonomy" id="1803903"/>
    <lineage>
        <taxon>Bacteria</taxon>
        <taxon>Bacillati</taxon>
        <taxon>Actinomycetota</taxon>
        <taxon>Actinomycetes</taxon>
        <taxon>Streptosporangiales</taxon>
        <taxon>Thermomonosporaceae</taxon>
        <taxon>Actinomadura</taxon>
    </lineage>
</organism>
<dbReference type="SUPFAM" id="SSF53254">
    <property type="entry name" value="Phosphoglycerate mutase-like"/>
    <property type="match status" value="1"/>
</dbReference>
<sequence>MSAGAPSRRDRARTPAGKPRIYTSTAVRARQTAEAIIQVQGAPVTMLAGLVEAGIGGLEG</sequence>
<proteinExistence type="predicted"/>
<protein>
    <submittedName>
        <fullName evidence="1">Histidine phosphatase family protein</fullName>
    </submittedName>
</protein>
<name>A0A6L3W752_9ACTN</name>